<proteinExistence type="predicted"/>
<dbReference type="AlphaFoldDB" id="A0AAD2TKV4"/>
<organism evidence="2 3">
    <name type="scientific">Parabacteroides distasonis CL09T03C24</name>
    <dbReference type="NCBI Taxonomy" id="999417"/>
    <lineage>
        <taxon>Bacteria</taxon>
        <taxon>Pseudomonadati</taxon>
        <taxon>Bacteroidota</taxon>
        <taxon>Bacteroidia</taxon>
        <taxon>Bacteroidales</taxon>
        <taxon>Tannerellaceae</taxon>
        <taxon>Parabacteroides</taxon>
    </lineage>
</organism>
<dbReference type="RefSeq" id="WP_005868532.1">
    <property type="nucleotide sequence ID" value="NZ_JH976492.1"/>
</dbReference>
<dbReference type="InterPro" id="IPR017946">
    <property type="entry name" value="PLC-like_Pdiesterase_TIM-brl"/>
</dbReference>
<dbReference type="InterPro" id="IPR030395">
    <property type="entry name" value="GP_PDE_dom"/>
</dbReference>
<evidence type="ECO:0000313" key="3">
    <source>
        <dbReference type="Proteomes" id="UP000006262"/>
    </source>
</evidence>
<dbReference type="GO" id="GO:0008081">
    <property type="term" value="F:phosphoric diester hydrolase activity"/>
    <property type="evidence" value="ECO:0007669"/>
    <property type="project" value="InterPro"/>
</dbReference>
<dbReference type="EMBL" id="AGZN01000044">
    <property type="protein sequence ID" value="EKN20243.1"/>
    <property type="molecule type" value="Genomic_DNA"/>
</dbReference>
<dbReference type="GO" id="GO:0006629">
    <property type="term" value="P:lipid metabolic process"/>
    <property type="evidence" value="ECO:0007669"/>
    <property type="project" value="InterPro"/>
</dbReference>
<evidence type="ECO:0000313" key="2">
    <source>
        <dbReference type="EMBL" id="EKN20243.1"/>
    </source>
</evidence>
<dbReference type="SUPFAM" id="SSF51695">
    <property type="entry name" value="PLC-like phosphodiesterases"/>
    <property type="match status" value="1"/>
</dbReference>
<evidence type="ECO:0000259" key="1">
    <source>
        <dbReference type="Pfam" id="PF03009"/>
    </source>
</evidence>
<gene>
    <name evidence="2" type="ORF">HMPREF1059_04249</name>
</gene>
<dbReference type="Gene3D" id="3.20.20.190">
    <property type="entry name" value="Phosphatidylinositol (PI) phosphodiesterase"/>
    <property type="match status" value="1"/>
</dbReference>
<reference evidence="2 3" key="1">
    <citation type="submission" date="2012-02" db="EMBL/GenBank/DDBJ databases">
        <title>The Genome Sequence of Parabacteroides distasonis CL09T03C24.</title>
        <authorList>
            <consortium name="The Broad Institute Genome Sequencing Platform"/>
            <person name="Earl A."/>
            <person name="Ward D."/>
            <person name="Feldgarden M."/>
            <person name="Gevers D."/>
            <person name="Zitomersky N.L."/>
            <person name="Coyne M.J."/>
            <person name="Comstock L.E."/>
            <person name="Young S.K."/>
            <person name="Zeng Q."/>
            <person name="Gargeya S."/>
            <person name="Fitzgerald M."/>
            <person name="Haas B."/>
            <person name="Abouelleil A."/>
            <person name="Alvarado L."/>
            <person name="Arachchi H.M."/>
            <person name="Berlin A."/>
            <person name="Chapman S.B."/>
            <person name="Gearin G."/>
            <person name="Goldberg J."/>
            <person name="Griggs A."/>
            <person name="Gujja S."/>
            <person name="Hansen M."/>
            <person name="Heiman D."/>
            <person name="Howarth C."/>
            <person name="Larimer J."/>
            <person name="Lui A."/>
            <person name="MacDonald P.J.P."/>
            <person name="McCowen C."/>
            <person name="Montmayeur A."/>
            <person name="Murphy C."/>
            <person name="Neiman D."/>
            <person name="Pearson M."/>
            <person name="Priest M."/>
            <person name="Roberts A."/>
            <person name="Saif S."/>
            <person name="Shea T."/>
            <person name="Sisk P."/>
            <person name="Stolte C."/>
            <person name="Sykes S."/>
            <person name="Wortman J."/>
            <person name="Nusbaum C."/>
            <person name="Birren B."/>
        </authorList>
    </citation>
    <scope>NUCLEOTIDE SEQUENCE [LARGE SCALE GENOMIC DNA]</scope>
    <source>
        <strain evidence="2 3">CL09T03C24</strain>
    </source>
</reference>
<sequence length="639" mass="71719">MQNYTQQPSVSRVIPPSRKINKCVGIEEFLQRSKQPNFSMRVAQLGKGDTVTPDKEDSKVTEGALGHQVDKAHINVKQNRKLNRICGALNPDVYPPIGPVRQSLFTVIAQINQGEKIDGTLQGSLTGLMCASIDAAILGPIYPMQYDMVVIMAPLSYWLNYPESADIGVLSRLRTLRLQMALRDRLSIIAHRGMGATNRSFGGLIRDDDPARQRPIENSPLAFDMALQNAASQSNPEGIDGIECDVFLSQDGLPIISHDSNIYDQMTAVRRDLFGKKRMSIRDMSSRDLIKTSRSDPKGGRNDLSTAFLCLTDLLSMVLPVAVEYAHFCGKAFRFEIEMKGMEKERDLVAATARAVNHFKKTNPNAACLEIIMFNGTPQDILRFAETRVQKTRMGGMLVGLGKSPLEQAVGAIDEDRSKVVPSSLIDITHNRILLPSVQGRETMVWDIDEYRESLALRSKEDPLLSSPDYIRTYVLPAEMPLFNPEGKVQCLEFSRKDIDCYLPLFKTCLDKSDPSDLFKKVCADADELRADADRLIKDADRLIEDDQYDQLDVAASLLNIYFRLKMHASELEAKAERLVKGVEWRWNIEYGRRHYIGDFDSQLGELIESRTVHVLTDFPERVGETRARLQSSALSVKS</sequence>
<dbReference type="Pfam" id="PF03009">
    <property type="entry name" value="GDPD"/>
    <property type="match status" value="1"/>
</dbReference>
<feature type="domain" description="GP-PDE" evidence="1">
    <location>
        <begin position="191"/>
        <end position="373"/>
    </location>
</feature>
<protein>
    <recommendedName>
        <fullName evidence="1">GP-PDE domain-containing protein</fullName>
    </recommendedName>
</protein>
<accession>A0AAD2TKV4</accession>
<comment type="caution">
    <text evidence="2">The sequence shown here is derived from an EMBL/GenBank/DDBJ whole genome shotgun (WGS) entry which is preliminary data.</text>
</comment>
<dbReference type="Proteomes" id="UP000006262">
    <property type="component" value="Unassembled WGS sequence"/>
</dbReference>
<name>A0AAD2TKV4_PARDI</name>